<evidence type="ECO:0000313" key="1">
    <source>
        <dbReference type="EMBL" id="KAL0633396.1"/>
    </source>
</evidence>
<dbReference type="PANTHER" id="PTHR38567">
    <property type="entry name" value="DUF4291 DOMAIN-CONTAINING PROTEIN"/>
    <property type="match status" value="1"/>
</dbReference>
<accession>A0ABR3GBQ1</accession>
<dbReference type="Proteomes" id="UP001447188">
    <property type="component" value="Unassembled WGS sequence"/>
</dbReference>
<dbReference type="PANTHER" id="PTHR38567:SF1">
    <property type="entry name" value="DUF4291 DOMAIN-CONTAINING PROTEIN"/>
    <property type="match status" value="1"/>
</dbReference>
<proteinExistence type="predicted"/>
<dbReference type="EMBL" id="JBBBZM010000127">
    <property type="protein sequence ID" value="KAL0633396.1"/>
    <property type="molecule type" value="Genomic_DNA"/>
</dbReference>
<gene>
    <name evidence="1" type="ORF">Q9L58_007709</name>
</gene>
<protein>
    <submittedName>
        <fullName evidence="1">Uncharacterized protein</fullName>
    </submittedName>
</protein>
<sequence>MASPSPSPSSPTPYRQIRALYTATTITVYQAYSPAIALAAVTQQKLSAAPEFTLSRMTWIKPSWYRSGYSFKDDKQTHILALTMSRDRFEHLLSLSSSSDGTGVARDKCAVRVQWDPERNVELARMPWRSVQIGIGRAVVAEWVEEWILKIEDVTECAREMKRLLDEGRVEEARGLMPEERVYPLEEGLRKVLRMEEAE</sequence>
<dbReference type="Pfam" id="PF14124">
    <property type="entry name" value="DUF4291"/>
    <property type="match status" value="1"/>
</dbReference>
<keyword evidence="2" id="KW-1185">Reference proteome</keyword>
<reference evidence="1 2" key="1">
    <citation type="submission" date="2024-02" db="EMBL/GenBank/DDBJ databases">
        <title>Discinaceae phylogenomics.</title>
        <authorList>
            <person name="Dirks A.C."/>
            <person name="James T.Y."/>
        </authorList>
    </citation>
    <scope>NUCLEOTIDE SEQUENCE [LARGE SCALE GENOMIC DNA]</scope>
    <source>
        <strain evidence="1 2">ACD0624</strain>
    </source>
</reference>
<comment type="caution">
    <text evidence="1">The sequence shown here is derived from an EMBL/GenBank/DDBJ whole genome shotgun (WGS) entry which is preliminary data.</text>
</comment>
<evidence type="ECO:0000313" key="2">
    <source>
        <dbReference type="Proteomes" id="UP001447188"/>
    </source>
</evidence>
<organism evidence="1 2">
    <name type="scientific">Discina gigas</name>
    <dbReference type="NCBI Taxonomy" id="1032678"/>
    <lineage>
        <taxon>Eukaryota</taxon>
        <taxon>Fungi</taxon>
        <taxon>Dikarya</taxon>
        <taxon>Ascomycota</taxon>
        <taxon>Pezizomycotina</taxon>
        <taxon>Pezizomycetes</taxon>
        <taxon>Pezizales</taxon>
        <taxon>Discinaceae</taxon>
        <taxon>Discina</taxon>
    </lineage>
</organism>
<dbReference type="InterPro" id="IPR025633">
    <property type="entry name" value="DUF4291"/>
</dbReference>
<name>A0ABR3GBQ1_9PEZI</name>